<dbReference type="PANTHER" id="PTHR47245">
    <property type="entry name" value="PEPTIDYLPROLYL ISOMERASE"/>
    <property type="match status" value="1"/>
</dbReference>
<dbReference type="PANTHER" id="PTHR47245:SF2">
    <property type="entry name" value="PEPTIDYL-PROLYL CIS-TRANS ISOMERASE HP_0175-RELATED"/>
    <property type="match status" value="1"/>
</dbReference>
<dbReference type="Gene3D" id="1.10.4030.10">
    <property type="entry name" value="Porin chaperone SurA, peptide-binding domain"/>
    <property type="match status" value="1"/>
</dbReference>
<dbReference type="Pfam" id="PF00639">
    <property type="entry name" value="Rotamase"/>
    <property type="match status" value="2"/>
</dbReference>
<dbReference type="InterPro" id="IPR000297">
    <property type="entry name" value="PPIase_PpiC"/>
</dbReference>
<protein>
    <recommendedName>
        <fullName evidence="3">PpiC domain-containing protein</fullName>
    </recommendedName>
</protein>
<keyword evidence="2" id="KW-0472">Membrane</keyword>
<dbReference type="EMBL" id="MNYI01000084">
    <property type="protein sequence ID" value="OIP41398.1"/>
    <property type="molecule type" value="Genomic_DNA"/>
</dbReference>
<dbReference type="SUPFAM" id="SSF109998">
    <property type="entry name" value="Triger factor/SurA peptide-binding domain-like"/>
    <property type="match status" value="1"/>
</dbReference>
<proteinExistence type="predicted"/>
<dbReference type="InterPro" id="IPR046357">
    <property type="entry name" value="PPIase_dom_sf"/>
</dbReference>
<dbReference type="InterPro" id="IPR050245">
    <property type="entry name" value="PrsA_foldase"/>
</dbReference>
<keyword evidence="1" id="KW-0413">Isomerase</keyword>
<dbReference type="STRING" id="1817895.AUJ95_03430"/>
<sequence>MFKIIRKNTVVISWIIAVTFIVTIFISWGMNFSGKAMMPHMAIVNGKKITADEFQQAYQTKYNNLKDSYGKDFDPESIPDLKKQVLDSLVKENILLAEANRYGITVTEDEVVNGVRSSFSDINTYNQYIKFAPPLWWKKKEEDVKKEIMMAKMIGAMVDHATLTDGEIDSYYKREYEQAHLLHILISPKKLVPQTDIADYYEKNNEDFMKKGKLKVRHILIAVKENASPQEDGAAKAKITDLYSQVKGGADFAEIAKKNSNCPSAQNGGLLDYFGEGTMDPEFEKAAYKLKVEELSSPVRSKFGYHIIKLEDKLPDTPKLLEEVEEEIQGILLTSEITKNAAKKAKGIYKALKKGEITFEEAARMYSHGTISSKTAGDIGIIPKRFISKDIGTATVATWKEELGANDNEMDGKITSAAFNLKSGEMTTVIENHLGYHIIKMKGKIPADLTKFDTIKTDVITKSLMEKKSKTYQDWYNGLKKKAKAVITENAL</sequence>
<keyword evidence="2" id="KW-1133">Transmembrane helix</keyword>
<accession>A0A1J5EDK5</accession>
<evidence type="ECO:0000313" key="4">
    <source>
        <dbReference type="EMBL" id="OIP41398.1"/>
    </source>
</evidence>
<feature type="transmembrane region" description="Helical" evidence="2">
    <location>
        <begin position="12"/>
        <end position="30"/>
    </location>
</feature>
<reference evidence="4 5" key="1">
    <citation type="journal article" date="2016" name="Environ. Microbiol.">
        <title>Genomic resolution of a cold subsurface aquifer community provides metabolic insights for novel microbes adapted to high CO concentrations.</title>
        <authorList>
            <person name="Probst A.J."/>
            <person name="Castelle C.J."/>
            <person name="Singh A."/>
            <person name="Brown C.T."/>
            <person name="Anantharaman K."/>
            <person name="Sharon I."/>
            <person name="Hug L.A."/>
            <person name="Burstein D."/>
            <person name="Emerson J.B."/>
            <person name="Thomas B.C."/>
            <person name="Banfield J.F."/>
        </authorList>
    </citation>
    <scope>NUCLEOTIDE SEQUENCE [LARGE SCALE GENOMIC DNA]</scope>
    <source>
        <strain evidence="4">CG2_30_40_21</strain>
    </source>
</reference>
<organism evidence="4 5">
    <name type="scientific">Candidatus Desantisbacteria bacterium CG2_30_40_21</name>
    <dbReference type="NCBI Taxonomy" id="1817895"/>
    <lineage>
        <taxon>Bacteria</taxon>
        <taxon>Candidatus Desantisiibacteriota</taxon>
    </lineage>
</organism>
<keyword evidence="1" id="KW-0697">Rotamase</keyword>
<dbReference type="Pfam" id="PF13624">
    <property type="entry name" value="SurA_N_3"/>
    <property type="match status" value="1"/>
</dbReference>
<name>A0A1J5EDK5_9BACT</name>
<gene>
    <name evidence="4" type="ORF">AUJ95_03430</name>
</gene>
<dbReference type="Gene3D" id="3.10.50.40">
    <property type="match status" value="2"/>
</dbReference>
<evidence type="ECO:0000313" key="5">
    <source>
        <dbReference type="Proteomes" id="UP000183085"/>
    </source>
</evidence>
<feature type="domain" description="PpiC" evidence="3">
    <location>
        <begin position="211"/>
        <end position="312"/>
    </location>
</feature>
<keyword evidence="2" id="KW-0812">Transmembrane</keyword>
<dbReference type="PROSITE" id="PS50198">
    <property type="entry name" value="PPIC_PPIASE_2"/>
    <property type="match status" value="2"/>
</dbReference>
<dbReference type="InterPro" id="IPR027304">
    <property type="entry name" value="Trigger_fact/SurA_dom_sf"/>
</dbReference>
<feature type="domain" description="PpiC" evidence="3">
    <location>
        <begin position="323"/>
        <end position="443"/>
    </location>
</feature>
<comment type="caution">
    <text evidence="4">The sequence shown here is derived from an EMBL/GenBank/DDBJ whole genome shotgun (WGS) entry which is preliminary data.</text>
</comment>
<dbReference type="Proteomes" id="UP000183085">
    <property type="component" value="Unassembled WGS sequence"/>
</dbReference>
<evidence type="ECO:0000256" key="1">
    <source>
        <dbReference type="PROSITE-ProRule" id="PRU00278"/>
    </source>
</evidence>
<dbReference type="SUPFAM" id="SSF54534">
    <property type="entry name" value="FKBP-like"/>
    <property type="match status" value="2"/>
</dbReference>
<dbReference type="AlphaFoldDB" id="A0A1J5EDK5"/>
<evidence type="ECO:0000256" key="2">
    <source>
        <dbReference type="SAM" id="Phobius"/>
    </source>
</evidence>
<dbReference type="GO" id="GO:0003755">
    <property type="term" value="F:peptidyl-prolyl cis-trans isomerase activity"/>
    <property type="evidence" value="ECO:0007669"/>
    <property type="project" value="UniProtKB-KW"/>
</dbReference>
<evidence type="ECO:0000259" key="3">
    <source>
        <dbReference type="PROSITE" id="PS50198"/>
    </source>
</evidence>